<proteinExistence type="predicted"/>
<evidence type="ECO:0000313" key="2">
    <source>
        <dbReference type="Proteomes" id="UP001224533"/>
    </source>
</evidence>
<reference evidence="1 2" key="1">
    <citation type="submission" date="2022-12" db="EMBL/GenBank/DDBJ databases">
        <title>Assessment of beneficial effects and identification of host adaptation-associated genes of Ligilactobacillus salivarius isolated from Meles meles.</title>
        <authorList>
            <person name="Wang Y."/>
        </authorList>
    </citation>
    <scope>NUCLEOTIDE SEQUENCE [LARGE SCALE GENOMIC DNA]</scope>
    <source>
        <strain evidence="1 2">S35</strain>
    </source>
</reference>
<accession>A0ABD7YW48</accession>
<gene>
    <name evidence="1" type="ORF">O2U02_09100</name>
</gene>
<sequence>MLVLLAVINKFSELSLFEYELLLETKSDLLSETLLKVIVLTESLPLSEVTDSLCEAETCVSLSLKLLLVLLLPEPELRLTVSLFTRLLSTSSCLVSANAVFAVNTVPPATTPNAAAPFNAAVTPSELNLSSDFLSFSLSTTWVFNEDLSNFPLYTLINPIDEINELTHCLPALYNLTCVFRSFSNSKKSFLFLLNFNT</sequence>
<organism evidence="1 2">
    <name type="scientific">Ligilactobacillus salivarius</name>
    <dbReference type="NCBI Taxonomy" id="1624"/>
    <lineage>
        <taxon>Bacteria</taxon>
        <taxon>Bacillati</taxon>
        <taxon>Bacillota</taxon>
        <taxon>Bacilli</taxon>
        <taxon>Lactobacillales</taxon>
        <taxon>Lactobacillaceae</taxon>
        <taxon>Ligilactobacillus</taxon>
    </lineage>
</organism>
<dbReference type="EMBL" id="CP114509">
    <property type="protein sequence ID" value="WHS17593.1"/>
    <property type="molecule type" value="Genomic_DNA"/>
</dbReference>
<dbReference type="AlphaFoldDB" id="A0ABD7YW48"/>
<name>A0ABD7YW48_9LACO</name>
<evidence type="ECO:0000313" key="1">
    <source>
        <dbReference type="EMBL" id="WHS17593.1"/>
    </source>
</evidence>
<protein>
    <submittedName>
        <fullName evidence="1">Uncharacterized protein</fullName>
    </submittedName>
</protein>
<dbReference type="Proteomes" id="UP001224533">
    <property type="component" value="Chromosome"/>
</dbReference>